<dbReference type="RefSeq" id="WP_220339180.1">
    <property type="nucleotide sequence ID" value="NZ_JAEUAX010000003.1"/>
</dbReference>
<evidence type="ECO:0000313" key="3">
    <source>
        <dbReference type="Proteomes" id="UP000777440"/>
    </source>
</evidence>
<protein>
    <submittedName>
        <fullName evidence="2">Uncharacterized protein</fullName>
    </submittedName>
</protein>
<evidence type="ECO:0000256" key="1">
    <source>
        <dbReference type="SAM" id="Phobius"/>
    </source>
</evidence>
<organism evidence="2 3">
    <name type="scientific">Microbacterium ureisolvens</name>
    <dbReference type="NCBI Taxonomy" id="2781186"/>
    <lineage>
        <taxon>Bacteria</taxon>
        <taxon>Bacillati</taxon>
        <taxon>Actinomycetota</taxon>
        <taxon>Actinomycetes</taxon>
        <taxon>Micrococcales</taxon>
        <taxon>Microbacteriaceae</taxon>
        <taxon>Microbacterium</taxon>
    </lineage>
</organism>
<keyword evidence="1" id="KW-0472">Membrane</keyword>
<sequence length="186" mass="19125">MTGEYPRDLAVIAAAFGVAALVWATWAQGRPPHGWWWRAVLGLESVAGLALAMGGVVLLARLWSTPSAIEPGTTAFVVYIVVFWVELAFAVVLAILAIGAGWSDYISPALLVLIGLDLAVLAPALQQPFLFIPAALLIGVAAASLVAASDDVARGFWCGLFGAPVFVTTGTWAALAVVPAAVGGAT</sequence>
<feature type="transmembrane region" description="Helical" evidence="1">
    <location>
        <begin position="76"/>
        <end position="99"/>
    </location>
</feature>
<evidence type="ECO:0000313" key="2">
    <source>
        <dbReference type="EMBL" id="MBW9109526.1"/>
    </source>
</evidence>
<feature type="transmembrane region" description="Helical" evidence="1">
    <location>
        <begin position="9"/>
        <end position="26"/>
    </location>
</feature>
<comment type="caution">
    <text evidence="2">The sequence shown here is derived from an EMBL/GenBank/DDBJ whole genome shotgun (WGS) entry which is preliminary data.</text>
</comment>
<dbReference type="EMBL" id="JAEUAX010000003">
    <property type="protein sequence ID" value="MBW9109526.1"/>
    <property type="molecule type" value="Genomic_DNA"/>
</dbReference>
<dbReference type="Proteomes" id="UP000777440">
    <property type="component" value="Unassembled WGS sequence"/>
</dbReference>
<reference evidence="2 3" key="1">
    <citation type="journal article" date="2021" name="MBio">
        <title>Poor Competitiveness of Bradyrhizobium in Pigeon Pea Root Colonization in Indian Soils.</title>
        <authorList>
            <person name="Chalasani D."/>
            <person name="Basu A."/>
            <person name="Pullabhotla S.V.S.R.N."/>
            <person name="Jorrin B."/>
            <person name="Neal A.L."/>
            <person name="Poole P.S."/>
            <person name="Podile A.R."/>
            <person name="Tkacz A."/>
        </authorList>
    </citation>
    <scope>NUCLEOTIDE SEQUENCE [LARGE SCALE GENOMIC DNA]</scope>
    <source>
        <strain evidence="2 3">HU12</strain>
    </source>
</reference>
<accession>A0ABS7HVY7</accession>
<gene>
    <name evidence="2" type="ORF">JNB61_07055</name>
</gene>
<name>A0ABS7HVY7_9MICO</name>
<keyword evidence="1" id="KW-1133">Transmembrane helix</keyword>
<proteinExistence type="predicted"/>
<feature type="transmembrane region" description="Helical" evidence="1">
    <location>
        <begin position="160"/>
        <end position="182"/>
    </location>
</feature>
<keyword evidence="3" id="KW-1185">Reference proteome</keyword>
<feature type="transmembrane region" description="Helical" evidence="1">
    <location>
        <begin position="46"/>
        <end position="64"/>
    </location>
</feature>
<keyword evidence="1" id="KW-0812">Transmembrane</keyword>
<feature type="transmembrane region" description="Helical" evidence="1">
    <location>
        <begin position="129"/>
        <end position="148"/>
    </location>
</feature>